<evidence type="ECO:0000313" key="1">
    <source>
        <dbReference type="EnsemblProtists" id="HpaP812730"/>
    </source>
</evidence>
<reference evidence="1" key="2">
    <citation type="submission" date="2015-06" db="UniProtKB">
        <authorList>
            <consortium name="EnsemblProtists"/>
        </authorList>
    </citation>
    <scope>IDENTIFICATION</scope>
    <source>
        <strain evidence="1">Emoy2</strain>
    </source>
</reference>
<dbReference type="HOGENOM" id="CLU_3091399_0_0_1"/>
<dbReference type="InParanoid" id="M4C125"/>
<dbReference type="AlphaFoldDB" id="M4C125"/>
<protein>
    <submittedName>
        <fullName evidence="1">Uncharacterized protein</fullName>
    </submittedName>
</protein>
<evidence type="ECO:0000313" key="2">
    <source>
        <dbReference type="Proteomes" id="UP000011713"/>
    </source>
</evidence>
<reference evidence="2" key="1">
    <citation type="journal article" date="2010" name="Science">
        <title>Signatures of adaptation to obligate biotrophy in the Hyaloperonospora arabidopsidis genome.</title>
        <authorList>
            <person name="Baxter L."/>
            <person name="Tripathy S."/>
            <person name="Ishaque N."/>
            <person name="Boot N."/>
            <person name="Cabral A."/>
            <person name="Kemen E."/>
            <person name="Thines M."/>
            <person name="Ah-Fong A."/>
            <person name="Anderson R."/>
            <person name="Badejoko W."/>
            <person name="Bittner-Eddy P."/>
            <person name="Boore J.L."/>
            <person name="Chibucos M.C."/>
            <person name="Coates M."/>
            <person name="Dehal P."/>
            <person name="Delehaunty K."/>
            <person name="Dong S."/>
            <person name="Downton P."/>
            <person name="Dumas B."/>
            <person name="Fabro G."/>
            <person name="Fronick C."/>
            <person name="Fuerstenberg S.I."/>
            <person name="Fulton L."/>
            <person name="Gaulin E."/>
            <person name="Govers F."/>
            <person name="Hughes L."/>
            <person name="Humphray S."/>
            <person name="Jiang R.H."/>
            <person name="Judelson H."/>
            <person name="Kamoun S."/>
            <person name="Kyung K."/>
            <person name="Meijer H."/>
            <person name="Minx P."/>
            <person name="Morris P."/>
            <person name="Nelson J."/>
            <person name="Phuntumart V."/>
            <person name="Qutob D."/>
            <person name="Rehmany A."/>
            <person name="Rougon-Cardoso A."/>
            <person name="Ryden P."/>
            <person name="Torto-Alalibo T."/>
            <person name="Studholme D."/>
            <person name="Wang Y."/>
            <person name="Win J."/>
            <person name="Wood J."/>
            <person name="Clifton S.W."/>
            <person name="Rogers J."/>
            <person name="Van den Ackerveken G."/>
            <person name="Jones J.D."/>
            <person name="McDowell J.M."/>
            <person name="Beynon J."/>
            <person name="Tyler B.M."/>
        </authorList>
    </citation>
    <scope>NUCLEOTIDE SEQUENCE [LARGE SCALE GENOMIC DNA]</scope>
    <source>
        <strain evidence="2">Emoy2</strain>
    </source>
</reference>
<name>M4C125_HYAAE</name>
<keyword evidence="2" id="KW-1185">Reference proteome</keyword>
<organism evidence="1 2">
    <name type="scientific">Hyaloperonospora arabidopsidis (strain Emoy2)</name>
    <name type="common">Downy mildew agent</name>
    <name type="synonym">Peronospora arabidopsidis</name>
    <dbReference type="NCBI Taxonomy" id="559515"/>
    <lineage>
        <taxon>Eukaryota</taxon>
        <taxon>Sar</taxon>
        <taxon>Stramenopiles</taxon>
        <taxon>Oomycota</taxon>
        <taxon>Peronosporomycetes</taxon>
        <taxon>Peronosporales</taxon>
        <taxon>Peronosporaceae</taxon>
        <taxon>Hyaloperonospora</taxon>
    </lineage>
</organism>
<accession>M4C125</accession>
<dbReference type="Proteomes" id="UP000011713">
    <property type="component" value="Unassembled WGS sequence"/>
</dbReference>
<proteinExistence type="predicted"/>
<sequence>MDGRLNASFMQKHHERVNASMKSSVRWFTRSTRRSVPCMMYYRGAIADVGDR</sequence>
<dbReference type="EnsemblProtists" id="HpaT812730">
    <property type="protein sequence ID" value="HpaP812730"/>
    <property type="gene ID" value="HpaG812730"/>
</dbReference>
<dbReference type="EMBL" id="JH598088">
    <property type="status" value="NOT_ANNOTATED_CDS"/>
    <property type="molecule type" value="Genomic_DNA"/>
</dbReference>
<dbReference type="VEuPathDB" id="FungiDB:HpaG812730"/>